<dbReference type="InterPro" id="IPR037398">
    <property type="entry name" value="Glyco_hydro_64_fam"/>
</dbReference>
<proteinExistence type="predicted"/>
<keyword evidence="3" id="KW-1185">Reference proteome</keyword>
<dbReference type="Pfam" id="PF16483">
    <property type="entry name" value="Glyco_hydro_64"/>
    <property type="match status" value="1"/>
</dbReference>
<evidence type="ECO:0000259" key="1">
    <source>
        <dbReference type="PROSITE" id="PS52006"/>
    </source>
</evidence>
<dbReference type="PROSITE" id="PS52006">
    <property type="entry name" value="GH64"/>
    <property type="match status" value="1"/>
</dbReference>
<accession>A0ABN2RLT3</accession>
<dbReference type="Gene3D" id="2.60.110.10">
    <property type="entry name" value="Thaumatin"/>
    <property type="match status" value="1"/>
</dbReference>
<name>A0ABN2RLT3_9PSEU</name>
<dbReference type="Gene3D" id="3.30.920.50">
    <property type="entry name" value="Beta-1,3-glucanase, C-terminal domain"/>
    <property type="match status" value="1"/>
</dbReference>
<evidence type="ECO:0000313" key="2">
    <source>
        <dbReference type="EMBL" id="GAA1970883.1"/>
    </source>
</evidence>
<dbReference type="Proteomes" id="UP001501116">
    <property type="component" value="Unassembled WGS sequence"/>
</dbReference>
<gene>
    <name evidence="2" type="ORF">GCM10009754_51110</name>
</gene>
<sequence>MISRRAFLGASAAAAVSYPVWGTNSAWARGLVPAATPDTVKVKFDNKSGAGTAFAYITGIAPGNKLVVMKADGTPYYPPSPSGEKTPLGEDCAIPIGSGAELSVPKMSGARIYVVLDSKLDFFINPGPAMVHPSFVNADDPNYGRDWSFSEFTFNDDQLFANISYVDFVAIPLGLHLTTSGSGEQNVPGLPAKALDGICDELKKQGGAWGELVESGGDGKALRVLSAHYRADKFNGYLDGYLDKVWQKYAGEELTIDSQRSDLGKFTGKVGGDGKLTFNNGEAFAKPSTADVWSCDSGPFALDGASEARKAIIPRLAAPLNRTTLLDNPNQPMGEDPAKFYQGAETNHYARIVHSKLPDNRGYAFPYDDVSPGPDFSGAVQAGDPDTLTITVNALR</sequence>
<dbReference type="CDD" id="cd09220">
    <property type="entry name" value="GH64-GluB-like"/>
    <property type="match status" value="1"/>
</dbReference>
<dbReference type="InterPro" id="IPR032477">
    <property type="entry name" value="Glyco_hydro_64"/>
</dbReference>
<feature type="domain" description="GH64" evidence="1">
    <location>
        <begin position="37"/>
        <end position="394"/>
    </location>
</feature>
<organism evidence="2 3">
    <name type="scientific">Amycolatopsis minnesotensis</name>
    <dbReference type="NCBI Taxonomy" id="337894"/>
    <lineage>
        <taxon>Bacteria</taxon>
        <taxon>Bacillati</taxon>
        <taxon>Actinomycetota</taxon>
        <taxon>Actinomycetes</taxon>
        <taxon>Pseudonocardiales</taxon>
        <taxon>Pseudonocardiaceae</taxon>
        <taxon>Amycolatopsis</taxon>
    </lineage>
</organism>
<dbReference type="PROSITE" id="PS51318">
    <property type="entry name" value="TAT"/>
    <property type="match status" value="1"/>
</dbReference>
<comment type="caution">
    <text evidence="2">The sequence shown here is derived from an EMBL/GenBank/DDBJ whole genome shotgun (WGS) entry which is preliminary data.</text>
</comment>
<evidence type="ECO:0000313" key="3">
    <source>
        <dbReference type="Proteomes" id="UP001501116"/>
    </source>
</evidence>
<dbReference type="PANTHER" id="PTHR38165:SF1">
    <property type="entry name" value="GLUCANASE B"/>
    <property type="match status" value="1"/>
</dbReference>
<protein>
    <recommendedName>
        <fullName evidence="1">GH64 domain-containing protein</fullName>
    </recommendedName>
</protein>
<dbReference type="EMBL" id="BAAANN010000021">
    <property type="protein sequence ID" value="GAA1970883.1"/>
    <property type="molecule type" value="Genomic_DNA"/>
</dbReference>
<dbReference type="PANTHER" id="PTHR38165">
    <property type="match status" value="1"/>
</dbReference>
<reference evidence="2 3" key="1">
    <citation type="journal article" date="2019" name="Int. J. Syst. Evol. Microbiol.">
        <title>The Global Catalogue of Microorganisms (GCM) 10K type strain sequencing project: providing services to taxonomists for standard genome sequencing and annotation.</title>
        <authorList>
            <consortium name="The Broad Institute Genomics Platform"/>
            <consortium name="The Broad Institute Genome Sequencing Center for Infectious Disease"/>
            <person name="Wu L."/>
            <person name="Ma J."/>
        </authorList>
    </citation>
    <scope>NUCLEOTIDE SEQUENCE [LARGE SCALE GENOMIC DNA]</scope>
    <source>
        <strain evidence="2 3">JCM 14545</strain>
    </source>
</reference>
<dbReference type="RefSeq" id="WP_344423825.1">
    <property type="nucleotide sequence ID" value="NZ_BAAANN010000021.1"/>
</dbReference>
<dbReference type="InterPro" id="IPR037176">
    <property type="entry name" value="Osmotin/thaumatin-like_sf"/>
</dbReference>
<dbReference type="InterPro" id="IPR006311">
    <property type="entry name" value="TAT_signal"/>
</dbReference>
<dbReference type="InterPro" id="IPR042517">
    <property type="entry name" value="Glyco_hydro_64_N_2"/>
</dbReference>